<dbReference type="STRING" id="1122991.GCA_000613445_01120"/>
<feature type="transmembrane region" description="Helical" evidence="8">
    <location>
        <begin position="189"/>
        <end position="212"/>
    </location>
</feature>
<feature type="transmembrane region" description="Helical" evidence="8">
    <location>
        <begin position="288"/>
        <end position="305"/>
    </location>
</feature>
<feature type="transmembrane region" description="Helical" evidence="8">
    <location>
        <begin position="114"/>
        <end position="133"/>
    </location>
</feature>
<organism evidence="9 10">
    <name type="scientific">Hoylesella shahii DSM 15611 = JCM 12083</name>
    <dbReference type="NCBI Taxonomy" id="1122991"/>
    <lineage>
        <taxon>Bacteria</taxon>
        <taxon>Pseudomonadati</taxon>
        <taxon>Bacteroidota</taxon>
        <taxon>Bacteroidia</taxon>
        <taxon>Bacteroidales</taxon>
        <taxon>Prevotellaceae</taxon>
        <taxon>Hoylesella</taxon>
    </lineage>
</organism>
<keyword evidence="6 8" id="KW-0472">Membrane</keyword>
<feature type="binding site" evidence="7">
    <location>
        <position position="192"/>
    </location>
    <ligand>
        <name>Mg(2+)</name>
        <dbReference type="ChEBI" id="CHEBI:18420"/>
    </ligand>
</feature>
<comment type="cofactor">
    <cofactor evidence="7">
        <name>Mg(2+)</name>
        <dbReference type="ChEBI" id="CHEBI:18420"/>
    </cofactor>
</comment>
<dbReference type="GO" id="GO:0044038">
    <property type="term" value="P:cell wall macromolecule biosynthetic process"/>
    <property type="evidence" value="ECO:0007669"/>
    <property type="project" value="TreeGrafter"/>
</dbReference>
<evidence type="ECO:0000256" key="3">
    <source>
        <dbReference type="ARBA" id="ARBA00022679"/>
    </source>
</evidence>
<dbReference type="Proteomes" id="UP000248314">
    <property type="component" value="Unassembled WGS sequence"/>
</dbReference>
<keyword evidence="7" id="KW-0479">Metal-binding</keyword>
<evidence type="ECO:0000256" key="4">
    <source>
        <dbReference type="ARBA" id="ARBA00022692"/>
    </source>
</evidence>
<feature type="transmembrane region" description="Helical" evidence="8">
    <location>
        <begin position="165"/>
        <end position="182"/>
    </location>
</feature>
<dbReference type="InterPro" id="IPR000715">
    <property type="entry name" value="Glycosyl_transferase_4"/>
</dbReference>
<feature type="transmembrane region" description="Helical" evidence="8">
    <location>
        <begin position="91"/>
        <end position="108"/>
    </location>
</feature>
<feature type="transmembrane region" description="Helical" evidence="8">
    <location>
        <begin position="264"/>
        <end position="282"/>
    </location>
</feature>
<keyword evidence="2" id="KW-1003">Cell membrane</keyword>
<evidence type="ECO:0000256" key="6">
    <source>
        <dbReference type="ARBA" id="ARBA00023136"/>
    </source>
</evidence>
<dbReference type="AlphaFoldDB" id="A0A318HRJ7"/>
<accession>A0A318HRJ7</accession>
<feature type="transmembrane region" description="Helical" evidence="8">
    <location>
        <begin position="63"/>
        <end position="79"/>
    </location>
</feature>
<dbReference type="OrthoDB" id="9783652at2"/>
<evidence type="ECO:0000313" key="9">
    <source>
        <dbReference type="EMBL" id="PXX20872.1"/>
    </source>
</evidence>
<dbReference type="GO" id="GO:0016780">
    <property type="term" value="F:phosphotransferase activity, for other substituted phosphate groups"/>
    <property type="evidence" value="ECO:0007669"/>
    <property type="project" value="InterPro"/>
</dbReference>
<keyword evidence="10" id="KW-1185">Reference proteome</keyword>
<dbReference type="GO" id="GO:0009103">
    <property type="term" value="P:lipopolysaccharide biosynthetic process"/>
    <property type="evidence" value="ECO:0007669"/>
    <property type="project" value="TreeGrafter"/>
</dbReference>
<comment type="subcellular location">
    <subcellularLocation>
        <location evidence="1">Cell membrane</location>
        <topology evidence="1">Multi-pass membrane protein</topology>
    </subcellularLocation>
</comment>
<comment type="caution">
    <text evidence="9">The sequence shown here is derived from an EMBL/GenBank/DDBJ whole genome shotgun (WGS) entry which is preliminary data.</text>
</comment>
<dbReference type="RefSeq" id="WP_025816680.1">
    <property type="nucleotide sequence ID" value="NZ_BAIZ01000029.1"/>
</dbReference>
<name>A0A318HRJ7_9BACT</name>
<protein>
    <submittedName>
        <fullName evidence="9">UDP-N-acetylmuramyl pentapeptide phosphotransferase/UDP-N-acetylglucosamine-1-phosphate transferase</fullName>
    </submittedName>
</protein>
<evidence type="ECO:0000256" key="1">
    <source>
        <dbReference type="ARBA" id="ARBA00004651"/>
    </source>
</evidence>
<dbReference type="CDD" id="cd06854">
    <property type="entry name" value="GT_WbpL_WbcO_like"/>
    <property type="match status" value="1"/>
</dbReference>
<feature type="transmembrane region" description="Helical" evidence="8">
    <location>
        <begin position="140"/>
        <end position="159"/>
    </location>
</feature>
<feature type="transmembrane region" description="Helical" evidence="8">
    <location>
        <begin position="39"/>
        <end position="57"/>
    </location>
</feature>
<reference evidence="9 10" key="1">
    <citation type="submission" date="2018-05" db="EMBL/GenBank/DDBJ databases">
        <title>Genomic Encyclopedia of Type Strains, Phase I: the one thousand microbial genomes (KMG-I) project.</title>
        <authorList>
            <person name="Kyrpides N."/>
        </authorList>
    </citation>
    <scope>NUCLEOTIDE SEQUENCE [LARGE SCALE GENOMIC DNA]</scope>
    <source>
        <strain evidence="9 10">DSM 15611</strain>
    </source>
</reference>
<keyword evidence="7" id="KW-0460">Magnesium</keyword>
<feature type="transmembrane region" description="Helical" evidence="8">
    <location>
        <begin position="6"/>
        <end position="27"/>
    </location>
</feature>
<dbReference type="GO" id="GO:0071555">
    <property type="term" value="P:cell wall organization"/>
    <property type="evidence" value="ECO:0007669"/>
    <property type="project" value="TreeGrafter"/>
</dbReference>
<dbReference type="EMBL" id="QJJX01000028">
    <property type="protein sequence ID" value="PXX20872.1"/>
    <property type="molecule type" value="Genomic_DNA"/>
</dbReference>
<feature type="transmembrane region" description="Helical" evidence="8">
    <location>
        <begin position="218"/>
        <end position="239"/>
    </location>
</feature>
<keyword evidence="4 8" id="KW-0812">Transmembrane</keyword>
<keyword evidence="5 8" id="KW-1133">Transmembrane helix</keyword>
<dbReference type="PANTHER" id="PTHR22926">
    <property type="entry name" value="PHOSPHO-N-ACETYLMURAMOYL-PENTAPEPTIDE-TRANSFERASE"/>
    <property type="match status" value="1"/>
</dbReference>
<proteinExistence type="predicted"/>
<evidence type="ECO:0000256" key="7">
    <source>
        <dbReference type="PIRSR" id="PIRSR600715-1"/>
    </source>
</evidence>
<evidence type="ECO:0000256" key="2">
    <source>
        <dbReference type="ARBA" id="ARBA00022475"/>
    </source>
</evidence>
<keyword evidence="3 9" id="KW-0808">Transferase</keyword>
<evidence type="ECO:0000256" key="8">
    <source>
        <dbReference type="SAM" id="Phobius"/>
    </source>
</evidence>
<feature type="binding site" evidence="7">
    <location>
        <position position="131"/>
    </location>
    <ligand>
        <name>Mg(2+)</name>
        <dbReference type="ChEBI" id="CHEBI:18420"/>
    </ligand>
</feature>
<sequence>MIYLLIVVLAFVFELLYFKVASKYNIVDRPSERGSSKAVTLRGGGIVFPFVVLVYFFYSGFAYPWFIVGMLMISCISFYDDVSSLPPRIRLLVHFVAMLLMFQQLGLITSSLWWLIPIMLFVCAGAINVFNFMDGVNGITGGYATVVLVALLYVNHHIIEFVDPNFILFSLISVLVFCFFNFRTRAKCFAGDVGAVAIAFVILFFICKLVLLTNDFSWFAFLTVYGVDGTLTLIHRILLHEKLSQPHRKHAYQIMANELKMPHVLVSAIYMCLQALVCFVYLLKPGLIMFAAVVVVLSLAYLLFMKKFFHLHLQRK</sequence>
<dbReference type="GO" id="GO:0005886">
    <property type="term" value="C:plasma membrane"/>
    <property type="evidence" value="ECO:0007669"/>
    <property type="project" value="UniProtKB-SubCell"/>
</dbReference>
<dbReference type="PANTHER" id="PTHR22926:SF3">
    <property type="entry name" value="UNDECAPRENYL-PHOSPHATE ALPHA-N-ACETYLGLUCOSAMINYL 1-PHOSPHATE TRANSFERASE"/>
    <property type="match status" value="1"/>
</dbReference>
<evidence type="ECO:0000256" key="5">
    <source>
        <dbReference type="ARBA" id="ARBA00022989"/>
    </source>
</evidence>
<gene>
    <name evidence="9" type="ORF">EJ73_02124</name>
</gene>
<evidence type="ECO:0000313" key="10">
    <source>
        <dbReference type="Proteomes" id="UP000248314"/>
    </source>
</evidence>
<dbReference type="GO" id="GO:0046872">
    <property type="term" value="F:metal ion binding"/>
    <property type="evidence" value="ECO:0007669"/>
    <property type="project" value="UniProtKB-KW"/>
</dbReference>
<dbReference type="Pfam" id="PF00953">
    <property type="entry name" value="Glycos_transf_4"/>
    <property type="match status" value="1"/>
</dbReference>